<dbReference type="EMBL" id="PQ015379">
    <property type="protein sequence ID" value="XDJ15135.1"/>
    <property type="molecule type" value="Genomic_DNA"/>
</dbReference>
<protein>
    <submittedName>
        <fullName evidence="1">Uncharacterized protein</fullName>
    </submittedName>
</protein>
<organism evidence="1">
    <name type="scientific">Pseudomonas phage HRDY3</name>
    <dbReference type="NCBI Taxonomy" id="3236930"/>
    <lineage>
        <taxon>Viruses</taxon>
    </lineage>
</organism>
<sequence>MFNASGIVQNILNGSLTYTDLLRDINTVQQTTSNSIGADYFVNLLAAMGCRMTLDGDKIVTVPFEAHASVVTPVHMRAATPDLQFVKAEPFVMLPSQQEIFARVEILLPEQLTVVAFREVLPLSKALAIGTRQVPSQMVCFPVMSLKDGKVKLVRMSYFSFVKSAAALTQSNACTIIGHHSRKRIQPCTANLNHSFDVEQATIEAQTALEALRAEYEQANTLNYAQACTLRSLLDTRKREAKAIQTSVSAMNAAPKGKAA</sequence>
<name>A0AB39CE83_9VIRU</name>
<evidence type="ECO:0000313" key="1">
    <source>
        <dbReference type="EMBL" id="XDJ15135.1"/>
    </source>
</evidence>
<proteinExistence type="predicted"/>
<reference evidence="1" key="1">
    <citation type="submission" date="2024-07" db="EMBL/GenBank/DDBJ databases">
        <authorList>
            <person name="Bringhurst R.M."/>
            <person name="Homer T.E."/>
        </authorList>
    </citation>
    <scope>NUCLEOTIDE SEQUENCE</scope>
</reference>
<accession>A0AB39CE83</accession>